<comment type="caution">
    <text evidence="1">The sequence shown here is derived from an EMBL/GenBank/DDBJ whole genome shotgun (WGS) entry which is preliminary data.</text>
</comment>
<keyword evidence="2" id="KW-1185">Reference proteome</keyword>
<accession>A0ACC7M433</accession>
<dbReference type="EC" id="1.-.-.-" evidence="1"/>
<evidence type="ECO:0000313" key="1">
    <source>
        <dbReference type="EMBL" id="MFJ1466290.1"/>
    </source>
</evidence>
<reference evidence="1" key="1">
    <citation type="submission" date="2024-11" db="EMBL/GenBank/DDBJ databases">
        <title>Description of Massilia orientalis sp. nov., isolated from rhizosphere soil of Ageratina adenophora.</title>
        <authorList>
            <person name="Wang Y."/>
        </authorList>
    </citation>
    <scope>NUCLEOTIDE SEQUENCE</scope>
    <source>
        <strain evidence="1">YIM B02787</strain>
    </source>
</reference>
<organism evidence="1 2">
    <name type="scientific">Massilia orientalis</name>
    <dbReference type="NCBI Taxonomy" id="3050128"/>
    <lineage>
        <taxon>Bacteria</taxon>
        <taxon>Pseudomonadati</taxon>
        <taxon>Pseudomonadota</taxon>
        <taxon>Betaproteobacteria</taxon>
        <taxon>Burkholderiales</taxon>
        <taxon>Oxalobacteraceae</taxon>
        <taxon>Telluria group</taxon>
        <taxon>Massilia</taxon>
    </lineage>
</organism>
<name>A0ACC7M433_9BURK</name>
<protein>
    <submittedName>
        <fullName evidence="1">NADPH-dependent FMN reductase</fullName>
        <ecNumber evidence="1">1.-.-.-</ecNumber>
    </submittedName>
</protein>
<sequence>MNAIDKHLAEQDRPFIVGIGGTTRPGSSTESALRTALQYAEELGAETQLFGGEALSTLDVFSPEQRERSPAQRAIVEAVRRADAVIFASPGYHGGVSGLVKNAIDLLEDLRADERVYLDGMPVGCIVTAAGWQGCNTTLGAMRSIVHALRGWPTPLGVTLNTAGVKLFDAQGQCLDAQVAASMKLLAEQVVNPSSVFARRNKKPELSF</sequence>
<dbReference type="EMBL" id="JASNRB020000001">
    <property type="protein sequence ID" value="MFJ1466290.1"/>
    <property type="molecule type" value="Genomic_DNA"/>
</dbReference>
<keyword evidence="1" id="KW-0560">Oxidoreductase</keyword>
<dbReference type="Proteomes" id="UP001168096">
    <property type="component" value="Unassembled WGS sequence"/>
</dbReference>
<gene>
    <name evidence="1" type="ORF">QPK29_001085</name>
</gene>
<evidence type="ECO:0000313" key="2">
    <source>
        <dbReference type="Proteomes" id="UP001168096"/>
    </source>
</evidence>
<proteinExistence type="predicted"/>